<dbReference type="Proteomes" id="UP000595095">
    <property type="component" value="Chromosome"/>
</dbReference>
<keyword evidence="2" id="KW-1185">Reference proteome</keyword>
<gene>
    <name evidence="1" type="ORF">IT774_07540</name>
</gene>
<name>A0A7S9DZZ3_9ALTE</name>
<dbReference type="EMBL" id="CP064795">
    <property type="protein sequence ID" value="QPG06947.1"/>
    <property type="molecule type" value="Genomic_DNA"/>
</dbReference>
<dbReference type="KEGG" id="smaa:IT774_07540"/>
<sequence length="66" mass="7186">MNDTIIKLLTLAEELLAHEVQVQQEHCESLVDIAGTIVYPEDAAPELDSARSLVQDAIECIKAAPL</sequence>
<organism evidence="1 2">
    <name type="scientific">Salinimonas marina</name>
    <dbReference type="NCBI Taxonomy" id="2785918"/>
    <lineage>
        <taxon>Bacteria</taxon>
        <taxon>Pseudomonadati</taxon>
        <taxon>Pseudomonadota</taxon>
        <taxon>Gammaproteobacteria</taxon>
        <taxon>Alteromonadales</taxon>
        <taxon>Alteromonadaceae</taxon>
        <taxon>Alteromonas/Salinimonas group</taxon>
        <taxon>Salinimonas</taxon>
    </lineage>
</organism>
<evidence type="ECO:0000313" key="1">
    <source>
        <dbReference type="EMBL" id="QPG06947.1"/>
    </source>
</evidence>
<reference evidence="1 2" key="1">
    <citation type="submission" date="2020-11" db="EMBL/GenBank/DDBJ databases">
        <title>Complete genome sequence for Salinimonas sp. strain G2-b.</title>
        <authorList>
            <person name="Park S.-J."/>
        </authorList>
    </citation>
    <scope>NUCLEOTIDE SEQUENCE [LARGE SCALE GENOMIC DNA]</scope>
    <source>
        <strain evidence="1 2">G2-b</strain>
    </source>
</reference>
<protein>
    <submittedName>
        <fullName evidence="1">Uncharacterized protein</fullName>
    </submittedName>
</protein>
<accession>A0A7S9DZZ3</accession>
<proteinExistence type="predicted"/>
<evidence type="ECO:0000313" key="2">
    <source>
        <dbReference type="Proteomes" id="UP000595095"/>
    </source>
</evidence>
<dbReference type="RefSeq" id="WP_195812019.1">
    <property type="nucleotide sequence ID" value="NZ_CP064795.1"/>
</dbReference>
<dbReference type="AlphaFoldDB" id="A0A7S9DZZ3"/>